<sequence length="65" mass="7634">MTDERLEEIREYTADAHHISKAMTAPDEQYTPLSYIVYLDELLAEVGRLRKMIDRHSPLKEVNDD</sequence>
<evidence type="ECO:0000313" key="2">
    <source>
        <dbReference type="EMBL" id="QJA92710.1"/>
    </source>
</evidence>
<dbReference type="EMBL" id="MT143090">
    <property type="protein sequence ID" value="QJA92710.1"/>
    <property type="molecule type" value="Genomic_DNA"/>
</dbReference>
<organism evidence="2">
    <name type="scientific">viral metagenome</name>
    <dbReference type="NCBI Taxonomy" id="1070528"/>
    <lineage>
        <taxon>unclassified sequences</taxon>
        <taxon>metagenomes</taxon>
        <taxon>organismal metagenomes</taxon>
    </lineage>
</organism>
<reference evidence="2" key="1">
    <citation type="submission" date="2020-03" db="EMBL/GenBank/DDBJ databases">
        <title>The deep terrestrial virosphere.</title>
        <authorList>
            <person name="Holmfeldt K."/>
            <person name="Nilsson E."/>
            <person name="Simone D."/>
            <person name="Lopez-Fernandez M."/>
            <person name="Wu X."/>
            <person name="de Brujin I."/>
            <person name="Lundin D."/>
            <person name="Andersson A."/>
            <person name="Bertilsson S."/>
            <person name="Dopson M."/>
        </authorList>
    </citation>
    <scope>NUCLEOTIDE SEQUENCE</scope>
    <source>
        <strain evidence="1">MM415A06293</strain>
        <strain evidence="2">MM415B04506</strain>
    </source>
</reference>
<protein>
    <submittedName>
        <fullName evidence="2">Uncharacterized protein</fullName>
    </submittedName>
</protein>
<evidence type="ECO:0000313" key="1">
    <source>
        <dbReference type="EMBL" id="QJA68515.1"/>
    </source>
</evidence>
<accession>A0A6M3LD88</accession>
<gene>
    <name evidence="1" type="ORF">MM415A06293_0006</name>
    <name evidence="2" type="ORF">MM415B04506_0005</name>
</gene>
<proteinExistence type="predicted"/>
<dbReference type="AlphaFoldDB" id="A0A6M3LD88"/>
<dbReference type="EMBL" id="MT141624">
    <property type="protein sequence ID" value="QJA68515.1"/>
    <property type="molecule type" value="Genomic_DNA"/>
</dbReference>
<name>A0A6M3LD88_9ZZZZ</name>